<accession>A0A1I5U3T3</accession>
<dbReference type="EMBL" id="FOXB01000054">
    <property type="protein sequence ID" value="SFP89871.1"/>
    <property type="molecule type" value="Genomic_DNA"/>
</dbReference>
<protein>
    <submittedName>
        <fullName evidence="1">Uncharacterized protein</fullName>
    </submittedName>
</protein>
<dbReference type="Pfam" id="PF07388">
    <property type="entry name" value="A-2_8-polyST"/>
    <property type="match status" value="1"/>
</dbReference>
<dbReference type="Proteomes" id="UP000199227">
    <property type="component" value="Unassembled WGS sequence"/>
</dbReference>
<evidence type="ECO:0000313" key="2">
    <source>
        <dbReference type="Proteomes" id="UP000199227"/>
    </source>
</evidence>
<dbReference type="RefSeq" id="WP_092914046.1">
    <property type="nucleotide sequence ID" value="NZ_FOXB01000054.1"/>
</dbReference>
<gene>
    <name evidence="1" type="ORF">SAMN05216234_1545</name>
</gene>
<dbReference type="AlphaFoldDB" id="A0A1I5U3T3"/>
<proteinExistence type="predicted"/>
<dbReference type="STRING" id="223786.SAMN05216234_1545"/>
<keyword evidence="2" id="KW-1185">Reference proteome</keyword>
<organism evidence="1 2">
    <name type="scientific">Hydrogenimonas thermophila</name>
    <dbReference type="NCBI Taxonomy" id="223786"/>
    <lineage>
        <taxon>Bacteria</taxon>
        <taxon>Pseudomonadati</taxon>
        <taxon>Campylobacterota</taxon>
        <taxon>Epsilonproteobacteria</taxon>
        <taxon>Campylobacterales</taxon>
        <taxon>Hydrogenimonadaceae</taxon>
        <taxon>Hydrogenimonas</taxon>
    </lineage>
</organism>
<dbReference type="OrthoDB" id="8557577at2"/>
<evidence type="ECO:0000313" key="1">
    <source>
        <dbReference type="EMBL" id="SFP89871.1"/>
    </source>
</evidence>
<name>A0A1I5U3T3_9BACT</name>
<dbReference type="InterPro" id="IPR010866">
    <property type="entry name" value="A-2_8-polyST"/>
</dbReference>
<reference evidence="1 2" key="1">
    <citation type="submission" date="2016-10" db="EMBL/GenBank/DDBJ databases">
        <authorList>
            <person name="de Groot N.N."/>
        </authorList>
    </citation>
    <scope>NUCLEOTIDE SEQUENCE [LARGE SCALE GENOMIC DNA]</scope>
    <source>
        <strain evidence="1 2">EP1-55-1</strain>
    </source>
</reference>
<sequence>MSKRAAVFFIASPLHYLAAQSIMRHFENDADGYIFYVKPMLEEIIDKAQWFETAYMPWPRHDPLPGLFGRMRRIRENLHKVVSRVKDYESIHIHAHEYDTEAYNYFINFIPKAISADIHFRIIPDGIANLSLHPLSFSKYAWHCLRKVRQIFLSELNYRCFNGDRLGTQADFIDRIYVLPGFDHPYDSSKVKELPSLINCKVSKTKINREKSALIVGQWLVDFGQLTEKEALEIKLSIYNWLKENGIKQIYFKPHPRDSRYELMMPDYKIIDTKKPIELIMSQQYFDIVISVNSTALFTAKMIYGDSARVLSFGLSKLKFKSLKMRKGLIKQMEKLGMEIL</sequence>